<keyword evidence="3" id="KW-1185">Reference proteome</keyword>
<dbReference type="NCBIfam" id="TIGR01664">
    <property type="entry name" value="DNA-3'-Pase"/>
    <property type="match status" value="1"/>
</dbReference>
<reference evidence="2 3" key="1">
    <citation type="submission" date="2024-02" db="EMBL/GenBank/DDBJ databases">
        <title>Chromosome-scale genome assembly of the rough periwinkle Littorina saxatilis.</title>
        <authorList>
            <person name="De Jode A."/>
            <person name="Faria R."/>
            <person name="Formenti G."/>
            <person name="Sims Y."/>
            <person name="Smith T.P."/>
            <person name="Tracey A."/>
            <person name="Wood J.M.D."/>
            <person name="Zagrodzka Z.B."/>
            <person name="Johannesson K."/>
            <person name="Butlin R.K."/>
            <person name="Leder E.H."/>
        </authorList>
    </citation>
    <scope>NUCLEOTIDE SEQUENCE [LARGE SCALE GENOMIC DNA]</scope>
    <source>
        <strain evidence="2">Snail1</strain>
        <tissue evidence="2">Muscle</tissue>
    </source>
</reference>
<dbReference type="GO" id="GO:0003690">
    <property type="term" value="F:double-stranded DNA binding"/>
    <property type="evidence" value="ECO:0007669"/>
    <property type="project" value="TreeGrafter"/>
</dbReference>
<dbReference type="InterPro" id="IPR023214">
    <property type="entry name" value="HAD_sf"/>
</dbReference>
<dbReference type="GO" id="GO:0006281">
    <property type="term" value="P:DNA repair"/>
    <property type="evidence" value="ECO:0007669"/>
    <property type="project" value="TreeGrafter"/>
</dbReference>
<dbReference type="FunFam" id="3.40.50.1000:FF:000078">
    <property type="entry name" value="Bifunctional polynucleotide phosphatase/kinase"/>
    <property type="match status" value="1"/>
</dbReference>
<dbReference type="GO" id="GO:0005634">
    <property type="term" value="C:nucleus"/>
    <property type="evidence" value="ECO:0007669"/>
    <property type="project" value="TreeGrafter"/>
</dbReference>
<dbReference type="PANTHER" id="PTHR12083:SF18">
    <property type="entry name" value="BIFUNCTIONAL POLYNUCLEOTIDE PHOSPHATASE_KINASE"/>
    <property type="match status" value="1"/>
</dbReference>
<dbReference type="NCBIfam" id="TIGR01662">
    <property type="entry name" value="HAD-SF-IIIA"/>
    <property type="match status" value="1"/>
</dbReference>
<dbReference type="FunFam" id="3.40.50.300:FF:000737">
    <property type="entry name" value="Bifunctional polynucleotide phosphatase/kinase"/>
    <property type="match status" value="1"/>
</dbReference>
<accession>A0AAN9B6I9</accession>
<dbReference type="Pfam" id="PF08645">
    <property type="entry name" value="PNK3P"/>
    <property type="match status" value="1"/>
</dbReference>
<proteinExistence type="predicted"/>
<evidence type="ECO:0000313" key="2">
    <source>
        <dbReference type="EMBL" id="KAK7100211.1"/>
    </source>
</evidence>
<dbReference type="Gene3D" id="3.40.50.300">
    <property type="entry name" value="P-loop containing nucleotide triphosphate hydrolases"/>
    <property type="match status" value="1"/>
</dbReference>
<gene>
    <name evidence="2" type="ORF">V1264_023200</name>
</gene>
<dbReference type="SUPFAM" id="SSF52540">
    <property type="entry name" value="P-loop containing nucleoside triphosphate hydrolases"/>
    <property type="match status" value="1"/>
</dbReference>
<organism evidence="2 3">
    <name type="scientific">Littorina saxatilis</name>
    <dbReference type="NCBI Taxonomy" id="31220"/>
    <lineage>
        <taxon>Eukaryota</taxon>
        <taxon>Metazoa</taxon>
        <taxon>Spiralia</taxon>
        <taxon>Lophotrochozoa</taxon>
        <taxon>Mollusca</taxon>
        <taxon>Gastropoda</taxon>
        <taxon>Caenogastropoda</taxon>
        <taxon>Littorinimorpha</taxon>
        <taxon>Littorinoidea</taxon>
        <taxon>Littorinidae</taxon>
        <taxon>Littorina</taxon>
    </lineage>
</organism>
<dbReference type="SUPFAM" id="SSF56784">
    <property type="entry name" value="HAD-like"/>
    <property type="match status" value="1"/>
</dbReference>
<dbReference type="PANTHER" id="PTHR12083">
    <property type="entry name" value="BIFUNCTIONAL POLYNUCLEOTIDE PHOSPHATASE/KINASE"/>
    <property type="match status" value="1"/>
</dbReference>
<protein>
    <recommendedName>
        <fullName evidence="4">Bifunctional polynucleotide phosphatase/kinase</fullName>
    </recommendedName>
</protein>
<dbReference type="InterPro" id="IPR006551">
    <property type="entry name" value="Polynucleotide_phosphatase"/>
</dbReference>
<dbReference type="InterPro" id="IPR027417">
    <property type="entry name" value="P-loop_NTPase"/>
</dbReference>
<sequence length="411" mass="45897">MGRSKRKAVDDTAQRAKKARGETDLSDGLQWSSEGKPLKGVCPLLVLSSDQLEGRGKVAAFDIDFTVIKTSSGRKFASGSNDWEWWDNRVPDKLRQLHKDGFRVLFITNQAGIEKDKVKPQTVKDKLEAIIKELGIPVQVLISTGNSHYRKPSPCMWDFFVKDCNQGVAVNKAESYYVGDAAGRAKEWAPGKPKDFSCSDRMFAANIGISFYTPEEFFLGEKPAKFEWRSIDPKNYVTGAAKPAAKQEYHKKGQELVIMVGCPASGKSMFTKRFFVPHGYLTVNRDKLKTAKKCLKVAKESLKAGTSVVVDNTNPAASARAPFVAAAKAAGVPCRCLWMQTPLELAHHLNLVRQNQTNGESRRVPNVGYNVFKKNFEEPTKAEGFSEVTKLDFVPKFDSKRDEKIFKQWTT</sequence>
<evidence type="ECO:0000256" key="1">
    <source>
        <dbReference type="SAM" id="MobiDB-lite"/>
    </source>
</evidence>
<comment type="caution">
    <text evidence="2">The sequence shown here is derived from an EMBL/GenBank/DDBJ whole genome shotgun (WGS) entry which is preliminary data.</text>
</comment>
<dbReference type="InterPro" id="IPR036412">
    <property type="entry name" value="HAD-like_sf"/>
</dbReference>
<feature type="compositionally biased region" description="Basic and acidic residues" evidence="1">
    <location>
        <begin position="7"/>
        <end position="23"/>
    </location>
</feature>
<name>A0AAN9B6I9_9CAEN</name>
<dbReference type="GO" id="GO:0046404">
    <property type="term" value="F:ATP-dependent polydeoxyribonucleotide 5'-hydroxyl-kinase activity"/>
    <property type="evidence" value="ECO:0007669"/>
    <property type="project" value="TreeGrafter"/>
</dbReference>
<dbReference type="CDD" id="cd01625">
    <property type="entry name" value="HAD_PNP"/>
    <property type="match status" value="1"/>
</dbReference>
<dbReference type="Proteomes" id="UP001374579">
    <property type="component" value="Unassembled WGS sequence"/>
</dbReference>
<dbReference type="GO" id="GO:0046403">
    <property type="term" value="F:polynucleotide 3'-phosphatase activity"/>
    <property type="evidence" value="ECO:0007669"/>
    <property type="project" value="TreeGrafter"/>
</dbReference>
<evidence type="ECO:0008006" key="4">
    <source>
        <dbReference type="Google" id="ProtNLM"/>
    </source>
</evidence>
<dbReference type="AlphaFoldDB" id="A0AAN9B6I9"/>
<feature type="region of interest" description="Disordered" evidence="1">
    <location>
        <begin position="1"/>
        <end position="31"/>
    </location>
</feature>
<dbReference type="InterPro" id="IPR013954">
    <property type="entry name" value="PNK3P"/>
</dbReference>
<evidence type="ECO:0000313" key="3">
    <source>
        <dbReference type="Proteomes" id="UP001374579"/>
    </source>
</evidence>
<dbReference type="Pfam" id="PF13671">
    <property type="entry name" value="AAA_33"/>
    <property type="match status" value="1"/>
</dbReference>
<dbReference type="InterPro" id="IPR006549">
    <property type="entry name" value="HAD-SF_hydro_IIIA"/>
</dbReference>
<dbReference type="Gene3D" id="3.40.50.1000">
    <property type="entry name" value="HAD superfamily/HAD-like"/>
    <property type="match status" value="1"/>
</dbReference>
<dbReference type="EMBL" id="JBAMIC010000011">
    <property type="protein sequence ID" value="KAK7100211.1"/>
    <property type="molecule type" value="Genomic_DNA"/>
</dbReference>